<feature type="chain" id="PRO_5036232319" evidence="5">
    <location>
        <begin position="21"/>
        <end position="869"/>
    </location>
</feature>
<dbReference type="InterPro" id="IPR001611">
    <property type="entry name" value="Leu-rich_rpt"/>
</dbReference>
<keyword evidence="4" id="KW-0812">Transmembrane</keyword>
<gene>
    <name evidence="6" type="ORF">TIS948_LOCUS23137</name>
    <name evidence="7" type="ORF">UJA718_LOCUS3172</name>
</gene>
<keyword evidence="1" id="KW-0433">Leucine-rich repeat</keyword>
<dbReference type="EMBL" id="CAJOBP010000232">
    <property type="protein sequence ID" value="CAF4145836.1"/>
    <property type="molecule type" value="Genomic_DNA"/>
</dbReference>
<keyword evidence="5" id="KW-0732">Signal</keyword>
<dbReference type="SMART" id="SM00364">
    <property type="entry name" value="LRR_BAC"/>
    <property type="match status" value="4"/>
</dbReference>
<dbReference type="SMART" id="SM00369">
    <property type="entry name" value="LRR_TYP"/>
    <property type="match status" value="5"/>
</dbReference>
<dbReference type="InterPro" id="IPR032675">
    <property type="entry name" value="LRR_dom_sf"/>
</dbReference>
<dbReference type="Pfam" id="PF13855">
    <property type="entry name" value="LRR_8"/>
    <property type="match status" value="1"/>
</dbReference>
<keyword evidence="4" id="KW-1133">Transmembrane helix</keyword>
<dbReference type="Proteomes" id="UP000663873">
    <property type="component" value="Unassembled WGS sequence"/>
</dbReference>
<keyword evidence="9" id="KW-1185">Reference proteome</keyword>
<evidence type="ECO:0000313" key="8">
    <source>
        <dbReference type="Proteomes" id="UP000663825"/>
    </source>
</evidence>
<evidence type="ECO:0000313" key="7">
    <source>
        <dbReference type="EMBL" id="CAF4145836.1"/>
    </source>
</evidence>
<comment type="caution">
    <text evidence="6">The sequence shown here is derived from an EMBL/GenBank/DDBJ whole genome shotgun (WGS) entry which is preliminary data.</text>
</comment>
<evidence type="ECO:0000256" key="1">
    <source>
        <dbReference type="ARBA" id="ARBA00022614"/>
    </source>
</evidence>
<evidence type="ECO:0000313" key="6">
    <source>
        <dbReference type="EMBL" id="CAF3349476.1"/>
    </source>
</evidence>
<dbReference type="InterPro" id="IPR003591">
    <property type="entry name" value="Leu-rich_rpt_typical-subtyp"/>
</dbReference>
<feature type="region of interest" description="Disordered" evidence="3">
    <location>
        <begin position="841"/>
        <end position="869"/>
    </location>
</feature>
<dbReference type="EMBL" id="CAJNXB010003988">
    <property type="protein sequence ID" value="CAF3349476.1"/>
    <property type="molecule type" value="Genomic_DNA"/>
</dbReference>
<evidence type="ECO:0000256" key="4">
    <source>
        <dbReference type="SAM" id="Phobius"/>
    </source>
</evidence>
<dbReference type="Gene3D" id="3.80.10.10">
    <property type="entry name" value="Ribonuclease Inhibitor"/>
    <property type="match status" value="2"/>
</dbReference>
<dbReference type="AlphaFoldDB" id="A0A817VP97"/>
<evidence type="ECO:0000256" key="3">
    <source>
        <dbReference type="SAM" id="MobiDB-lite"/>
    </source>
</evidence>
<protein>
    <submittedName>
        <fullName evidence="6">Uncharacterized protein</fullName>
    </submittedName>
</protein>
<name>A0A817VP97_9BILA</name>
<keyword evidence="4" id="KW-0472">Membrane</keyword>
<evidence type="ECO:0000313" key="9">
    <source>
        <dbReference type="Proteomes" id="UP000663873"/>
    </source>
</evidence>
<reference evidence="6" key="1">
    <citation type="submission" date="2021-02" db="EMBL/GenBank/DDBJ databases">
        <authorList>
            <person name="Nowell W R."/>
        </authorList>
    </citation>
    <scope>NUCLEOTIDE SEQUENCE</scope>
</reference>
<dbReference type="PANTHER" id="PTHR24366">
    <property type="entry name" value="IG(IMMUNOGLOBULIN) AND LRR(LEUCINE RICH REPEAT) DOMAINS"/>
    <property type="match status" value="1"/>
</dbReference>
<proteinExistence type="predicted"/>
<feature type="transmembrane region" description="Helical" evidence="4">
    <location>
        <begin position="692"/>
        <end position="716"/>
    </location>
</feature>
<feature type="signal peptide" evidence="5">
    <location>
        <begin position="1"/>
        <end position="20"/>
    </location>
</feature>
<dbReference type="OrthoDB" id="694479at2759"/>
<dbReference type="PANTHER" id="PTHR24366:SF96">
    <property type="entry name" value="LEUCINE RICH REPEAT CONTAINING 53"/>
    <property type="match status" value="1"/>
</dbReference>
<evidence type="ECO:0000256" key="2">
    <source>
        <dbReference type="ARBA" id="ARBA00022737"/>
    </source>
</evidence>
<dbReference type="Pfam" id="PF00560">
    <property type="entry name" value="LRR_1"/>
    <property type="match status" value="2"/>
</dbReference>
<evidence type="ECO:0000256" key="5">
    <source>
        <dbReference type="SAM" id="SignalP"/>
    </source>
</evidence>
<dbReference type="Proteomes" id="UP000663825">
    <property type="component" value="Unassembled WGS sequence"/>
</dbReference>
<dbReference type="PROSITE" id="PS51450">
    <property type="entry name" value="LRR"/>
    <property type="match status" value="3"/>
</dbReference>
<dbReference type="SUPFAM" id="SSF52058">
    <property type="entry name" value="L domain-like"/>
    <property type="match status" value="1"/>
</dbReference>
<sequence length="869" mass="95003">MDKYFLVIGIQFLLWHTCLSLQECNATQKGSQLTITCPSTIVSQELPLYSFSVAELDSIVSLTVKGGEGTLVGPFTRIPANICLLRNLQIIDFSYNQIVDIDPTGSLITCVSKVTTLNVSFNRISQFPSVTIYNMPNLANLYFQQNQLTDIPVTAFNNISTLEIIDFSYNQLTTFELWALDVKTKADFRNNQISTITNKYFYTSFLQRFMQQGVFLSNNSAQINFTDAVYEMYDQCNEVYMWLFSNGNITQLQWFTVKMASLNFGTTTVKCSCDQAYFLSLLSASTYLDIRNFSIENAMCANDSLSVNDTTLIGSSCDTPLHPVNSTVNFTQVYPRLCKIVEVDDGHLTPIPNTVLPSLNVSDYPYYATAFMNPGACFFSFSNKTKMSIQCTNDTSDSSSKIPTSLLSSSYMANITRIIFPSLISSLPFYLCSLPSRQIDLSSETFTTLTDATFPCLDSFNTVDLAFNQITSVAMSNGNFKSLTSLDLSSNRLTALPYSILTPSPTSLRYLDLRNNSLTSIDLFIYTLKNITINLDNNPINSSSVINPQNVTISSILNSTANITFPSTVSNITLIIQDSIALTNATCDNFQALKAYLSSLQSTFSAVLLACTCASINLKQIYAQNGRNITDDYKCSNSEDTNNFYALNVSSCLNSPDYQAGLCANQSGFQPSSNSSTSALGASNEGSTPVGLIVGLCVGLGAPLVLGGILGAFYLFNTRASESLPRKPVSRIAAVGQAPGDSLASHVQPRSLRSVRLAPIITQSQKLPTTPVASVIPIPNSTALSHSSTNLPRGTKGMPVRVDLVRSPTNVNPQYLPNSNALNNTTSFRPINNLSLNQASIPKEQSQVPKLPKPPAYQMLNAGGDPRYQ</sequence>
<organism evidence="6 8">
    <name type="scientific">Rotaria socialis</name>
    <dbReference type="NCBI Taxonomy" id="392032"/>
    <lineage>
        <taxon>Eukaryota</taxon>
        <taxon>Metazoa</taxon>
        <taxon>Spiralia</taxon>
        <taxon>Gnathifera</taxon>
        <taxon>Rotifera</taxon>
        <taxon>Eurotatoria</taxon>
        <taxon>Bdelloidea</taxon>
        <taxon>Philodinida</taxon>
        <taxon>Philodinidae</taxon>
        <taxon>Rotaria</taxon>
    </lineage>
</organism>
<keyword evidence="2" id="KW-0677">Repeat</keyword>
<feature type="region of interest" description="Disordered" evidence="3">
    <location>
        <begin position="809"/>
        <end position="829"/>
    </location>
</feature>
<accession>A0A817VP97</accession>